<keyword evidence="6" id="KW-0804">Transcription</keyword>
<keyword evidence="5" id="KW-0862">Zinc</keyword>
<evidence type="ECO:0000256" key="5">
    <source>
        <dbReference type="ARBA" id="ARBA00022833"/>
    </source>
</evidence>
<dbReference type="GO" id="GO:0003677">
    <property type="term" value="F:DNA binding"/>
    <property type="evidence" value="ECO:0007669"/>
    <property type="project" value="InterPro"/>
</dbReference>
<dbReference type="InterPro" id="IPR000268">
    <property type="entry name" value="RPABC5/Rpb10"/>
</dbReference>
<proteinExistence type="inferred from homology"/>
<organismHost>
    <name type="scientific">Sus scrofa</name>
    <name type="common">Pig</name>
    <dbReference type="NCBI Taxonomy" id="9823"/>
</organismHost>
<dbReference type="Pfam" id="PF01194">
    <property type="entry name" value="RNA_pol_N"/>
    <property type="match status" value="1"/>
</dbReference>
<dbReference type="PROSITE" id="PS01112">
    <property type="entry name" value="RNA_POL_N_8KD"/>
    <property type="match status" value="1"/>
</dbReference>
<dbReference type="GO" id="GO:0000428">
    <property type="term" value="C:DNA-directed RNA polymerase complex"/>
    <property type="evidence" value="ECO:0007669"/>
    <property type="project" value="UniProtKB-KW"/>
</dbReference>
<comment type="subunit">
    <text evidence="9">Part of the viral DNA-directed RNA polymerase that consists of 8 polII-like subunits (RPB1, RPB2, RPB3, RPB5, RPB6, RPB7, RPB9, RPB10), a capping enzyme and a termination factor.</text>
</comment>
<reference evidence="11" key="1">
    <citation type="submission" date="2019-11" db="EMBL/GenBank/DDBJ databases">
        <authorList>
            <person name="Ndlovu S.S."/>
            <person name="Carulei O."/>
        </authorList>
    </citation>
    <scope>NUCLEOTIDE SEQUENCE [LARGE SCALE GENOMIC DNA]</scope>
    <source>
        <strain evidence="11">RSA_W1_1999</strain>
    </source>
</reference>
<evidence type="ECO:0000256" key="7">
    <source>
        <dbReference type="ARBA" id="ARBA00023200"/>
    </source>
</evidence>
<evidence type="ECO:0000256" key="1">
    <source>
        <dbReference type="ARBA" id="ARBA00004192"/>
    </source>
</evidence>
<comment type="subcellular location">
    <subcellularLocation>
        <location evidence="1">Host cytoplasm</location>
    </subcellularLocation>
</comment>
<accession>A0A6G7KTV1</accession>
<dbReference type="GO" id="GO:0003899">
    <property type="term" value="F:DNA-directed RNA polymerase activity"/>
    <property type="evidence" value="ECO:0007669"/>
    <property type="project" value="InterPro"/>
</dbReference>
<evidence type="ECO:0000256" key="3">
    <source>
        <dbReference type="ARBA" id="ARBA00022478"/>
    </source>
</evidence>
<keyword evidence="4" id="KW-0479">Metal-binding</keyword>
<organismHost>
    <name type="scientific">Phacochoerus africanus</name>
    <name type="common">Warthog</name>
    <dbReference type="NCBI Taxonomy" id="41426"/>
</organismHost>
<evidence type="ECO:0000256" key="10">
    <source>
        <dbReference type="ARBA" id="ARBA00029537"/>
    </source>
</evidence>
<evidence type="ECO:0000256" key="9">
    <source>
        <dbReference type="ARBA" id="ARBA00029482"/>
    </source>
</evidence>
<gene>
    <name evidence="11" type="primary">CP80R</name>
</gene>
<keyword evidence="7" id="KW-1035">Host cytoplasm</keyword>
<organismHost>
    <name type="scientific">Ornithodoros moubata</name>
    <name type="common">Soft tick</name>
    <name type="synonym">Argasid tick</name>
    <dbReference type="NCBI Taxonomy" id="6938"/>
</organismHost>
<dbReference type="GO" id="GO:0030430">
    <property type="term" value="C:host cell cytoplasm"/>
    <property type="evidence" value="ECO:0007669"/>
    <property type="project" value="UniProtKB-SubCell"/>
</dbReference>
<evidence type="ECO:0000256" key="8">
    <source>
        <dbReference type="ARBA" id="ARBA00029376"/>
    </source>
</evidence>
<dbReference type="SUPFAM" id="SSF46924">
    <property type="entry name" value="RNA polymerase subunit RPB10"/>
    <property type="match status" value="1"/>
</dbReference>
<dbReference type="GO" id="GO:0008270">
    <property type="term" value="F:zinc ion binding"/>
    <property type="evidence" value="ECO:0007669"/>
    <property type="project" value="InterPro"/>
</dbReference>
<organismHost>
    <name type="scientific">Phacochoerus aethiopicus</name>
    <name type="common">Warthog</name>
    <dbReference type="NCBI Taxonomy" id="85517"/>
</organismHost>
<dbReference type="InterPro" id="IPR023580">
    <property type="entry name" value="RNA_pol_su_RPB10"/>
</dbReference>
<comment type="function">
    <text evidence="8">Component of the DNA-directed RNA polymerase (RNAP) that catalyzes the transcription in the cytoplasm of viral DNA into RNA using the four ribonucleoside triphosphates as substrates.</text>
</comment>
<dbReference type="EMBL" id="MN641876">
    <property type="protein sequence ID" value="QII88783.1"/>
    <property type="molecule type" value="Genomic_DNA"/>
</dbReference>
<evidence type="ECO:0000256" key="4">
    <source>
        <dbReference type="ARBA" id="ARBA00022723"/>
    </source>
</evidence>
<sequence length="89" mass="10147">MLLPVVCFTCGFPIGTYAAIFVKARTEYITTKMGGTLPQNIPLHASLQIVLQDLITALGIPMRVCCRTHLFTTLDYRIYYLNLKLKKYF</sequence>
<organism evidence="11">
    <name type="scientific">African swine fever virus</name>
    <name type="common">ASFV</name>
    <dbReference type="NCBI Taxonomy" id="10497"/>
    <lineage>
        <taxon>Viruses</taxon>
        <taxon>Varidnaviria</taxon>
        <taxon>Bamfordvirae</taxon>
        <taxon>Nucleocytoviricota</taxon>
        <taxon>Pokkesviricetes</taxon>
        <taxon>Asfuvirales</taxon>
        <taxon>Asfarviridae</taxon>
        <taxon>Asfivirus</taxon>
        <taxon>Asfivirus haemorrhagiae</taxon>
    </lineage>
</organism>
<evidence type="ECO:0000256" key="6">
    <source>
        <dbReference type="ARBA" id="ARBA00023163"/>
    </source>
</evidence>
<keyword evidence="3" id="KW-0240">DNA-directed RNA polymerase</keyword>
<evidence type="ECO:0000256" key="2">
    <source>
        <dbReference type="ARBA" id="ARBA00007390"/>
    </source>
</evidence>
<protein>
    <recommendedName>
        <fullName evidence="10">DNA-directed RNA polymerase RPB10 homolog</fullName>
    </recommendedName>
</protein>
<comment type="similarity">
    <text evidence="2">Belongs to the archaeal RpoN/eukaryotic RPB10 RNA polymerase subunit family.</text>
</comment>
<dbReference type="GO" id="GO:0006351">
    <property type="term" value="P:DNA-templated transcription"/>
    <property type="evidence" value="ECO:0007669"/>
    <property type="project" value="InterPro"/>
</dbReference>
<dbReference type="Gene3D" id="1.10.10.60">
    <property type="entry name" value="Homeodomain-like"/>
    <property type="match status" value="1"/>
</dbReference>
<organismHost>
    <name type="scientific">Potamochoerus larvatus</name>
    <name type="common">Bushpig</name>
    <dbReference type="NCBI Taxonomy" id="273792"/>
</organismHost>
<name>A0A6G7KTV1_ASF</name>
<dbReference type="InterPro" id="IPR020789">
    <property type="entry name" value="RNA_pol_suN_Zn-BS"/>
</dbReference>
<evidence type="ECO:0000313" key="11">
    <source>
        <dbReference type="EMBL" id="QII88783.1"/>
    </source>
</evidence>
<organismHost>
    <name type="scientific">Ornithodoros</name>
    <name type="common">relapsing fever ticks</name>
    <dbReference type="NCBI Taxonomy" id="6937"/>
</organismHost>